<dbReference type="SMART" id="SM00304">
    <property type="entry name" value="HAMP"/>
    <property type="match status" value="1"/>
</dbReference>
<feature type="transmembrane region" description="Helical" evidence="7">
    <location>
        <begin position="12"/>
        <end position="35"/>
    </location>
</feature>
<dbReference type="CDD" id="cd06225">
    <property type="entry name" value="HAMP"/>
    <property type="match status" value="1"/>
</dbReference>
<dbReference type="EMBL" id="CP000254">
    <property type="protein sequence ID" value="ABD39838.1"/>
    <property type="molecule type" value="Genomic_DNA"/>
</dbReference>
<keyword evidence="11" id="KW-1185">Reference proteome</keyword>
<evidence type="ECO:0000259" key="8">
    <source>
        <dbReference type="PROSITE" id="PS50885"/>
    </source>
</evidence>
<feature type="domain" description="HAMP" evidence="8">
    <location>
        <begin position="401"/>
        <end position="453"/>
    </location>
</feature>
<evidence type="ECO:0000256" key="7">
    <source>
        <dbReference type="SAM" id="Phobius"/>
    </source>
</evidence>
<keyword evidence="3 7" id="KW-0812">Transmembrane</keyword>
<dbReference type="SMART" id="SM00331">
    <property type="entry name" value="PP2C_SIG"/>
    <property type="match status" value="1"/>
</dbReference>
<dbReference type="KEGG" id="mhu:Mhun_0060"/>
<feature type="domain" description="PPM-type phosphatase" evidence="9">
    <location>
        <begin position="491"/>
        <end position="705"/>
    </location>
</feature>
<evidence type="ECO:0000313" key="11">
    <source>
        <dbReference type="Proteomes" id="UP000001941"/>
    </source>
</evidence>
<dbReference type="PANTHER" id="PTHR43156">
    <property type="entry name" value="STAGE II SPORULATION PROTEIN E-RELATED"/>
    <property type="match status" value="1"/>
</dbReference>
<dbReference type="Gene3D" id="3.30.450.20">
    <property type="entry name" value="PAS domain"/>
    <property type="match status" value="2"/>
</dbReference>
<evidence type="ECO:0000313" key="10">
    <source>
        <dbReference type="EMBL" id="ABD39838.1"/>
    </source>
</evidence>
<evidence type="ECO:0000256" key="4">
    <source>
        <dbReference type="ARBA" id="ARBA00022801"/>
    </source>
</evidence>
<protein>
    <submittedName>
        <fullName evidence="10">Serine phosphatase</fullName>
    </submittedName>
</protein>
<dbReference type="HOGENOM" id="CLU_020306_1_0_2"/>
<dbReference type="STRING" id="323259.Mhun_0060"/>
<dbReference type="Gene3D" id="3.60.40.10">
    <property type="entry name" value="PPM-type phosphatase domain"/>
    <property type="match status" value="1"/>
</dbReference>
<keyword evidence="2" id="KW-1003">Cell membrane</keyword>
<organism evidence="10 11">
    <name type="scientific">Methanospirillum hungatei JF-1 (strain ATCC 27890 / DSM 864 / NBRC 100397 / JF-1)</name>
    <dbReference type="NCBI Taxonomy" id="323259"/>
    <lineage>
        <taxon>Archaea</taxon>
        <taxon>Methanobacteriati</taxon>
        <taxon>Methanobacteriota</taxon>
        <taxon>Stenosarchaea group</taxon>
        <taxon>Methanomicrobia</taxon>
        <taxon>Methanomicrobiales</taxon>
        <taxon>Methanospirillaceae</taxon>
        <taxon>Methanospirillum</taxon>
    </lineage>
</organism>
<dbReference type="Proteomes" id="UP000001941">
    <property type="component" value="Chromosome"/>
</dbReference>
<dbReference type="CDD" id="cd12912">
    <property type="entry name" value="PDC2_MCP_like"/>
    <property type="match status" value="1"/>
</dbReference>
<dbReference type="GO" id="GO:0005886">
    <property type="term" value="C:plasma membrane"/>
    <property type="evidence" value="ECO:0007669"/>
    <property type="project" value="UniProtKB-SubCell"/>
</dbReference>
<keyword evidence="5 7" id="KW-1133">Transmembrane helix</keyword>
<keyword evidence="6 7" id="KW-0472">Membrane</keyword>
<evidence type="ECO:0000259" key="9">
    <source>
        <dbReference type="PROSITE" id="PS51746"/>
    </source>
</evidence>
<dbReference type="FunFam" id="3.60.40.10:FF:000045">
    <property type="entry name" value="Stage II sporulation protein E"/>
    <property type="match status" value="1"/>
</dbReference>
<feature type="transmembrane region" description="Helical" evidence="7">
    <location>
        <begin position="380"/>
        <end position="399"/>
    </location>
</feature>
<dbReference type="AlphaFoldDB" id="Q2FMI7"/>
<dbReference type="GO" id="GO:0016791">
    <property type="term" value="F:phosphatase activity"/>
    <property type="evidence" value="ECO:0007669"/>
    <property type="project" value="TreeGrafter"/>
</dbReference>
<dbReference type="Pfam" id="PF00672">
    <property type="entry name" value="HAMP"/>
    <property type="match status" value="1"/>
</dbReference>
<dbReference type="PROSITE" id="PS51746">
    <property type="entry name" value="PPM_2"/>
    <property type="match status" value="1"/>
</dbReference>
<dbReference type="GO" id="GO:0007165">
    <property type="term" value="P:signal transduction"/>
    <property type="evidence" value="ECO:0007669"/>
    <property type="project" value="InterPro"/>
</dbReference>
<name>Q2FMI7_METHJ</name>
<dbReference type="SUPFAM" id="SSF81606">
    <property type="entry name" value="PP2C-like"/>
    <property type="match status" value="1"/>
</dbReference>
<dbReference type="Gene3D" id="6.10.340.10">
    <property type="match status" value="1"/>
</dbReference>
<dbReference type="Pfam" id="PF07228">
    <property type="entry name" value="SpoIIE"/>
    <property type="match status" value="1"/>
</dbReference>
<proteinExistence type="predicted"/>
<evidence type="ECO:0000256" key="5">
    <source>
        <dbReference type="ARBA" id="ARBA00022989"/>
    </source>
</evidence>
<dbReference type="SUPFAM" id="SSF158472">
    <property type="entry name" value="HAMP domain-like"/>
    <property type="match status" value="1"/>
</dbReference>
<evidence type="ECO:0000256" key="3">
    <source>
        <dbReference type="ARBA" id="ARBA00022692"/>
    </source>
</evidence>
<accession>Q2FMI7</accession>
<dbReference type="Pfam" id="PF02743">
    <property type="entry name" value="dCache_1"/>
    <property type="match status" value="1"/>
</dbReference>
<dbReference type="InterPro" id="IPR029151">
    <property type="entry name" value="Sensor-like_sf"/>
</dbReference>
<dbReference type="PROSITE" id="PS50885">
    <property type="entry name" value="HAMP"/>
    <property type="match status" value="1"/>
</dbReference>
<evidence type="ECO:0000256" key="2">
    <source>
        <dbReference type="ARBA" id="ARBA00022475"/>
    </source>
</evidence>
<dbReference type="eggNOG" id="arCOG06893">
    <property type="taxonomic scope" value="Archaea"/>
</dbReference>
<dbReference type="InParanoid" id="Q2FMI7"/>
<dbReference type="InterPro" id="IPR001932">
    <property type="entry name" value="PPM-type_phosphatase-like_dom"/>
</dbReference>
<evidence type="ECO:0000256" key="1">
    <source>
        <dbReference type="ARBA" id="ARBA00004651"/>
    </source>
</evidence>
<dbReference type="InterPro" id="IPR036457">
    <property type="entry name" value="PPM-type-like_dom_sf"/>
</dbReference>
<evidence type="ECO:0000256" key="6">
    <source>
        <dbReference type="ARBA" id="ARBA00023136"/>
    </source>
</evidence>
<dbReference type="EnsemblBacteria" id="ABD39838">
    <property type="protein sequence ID" value="ABD39838"/>
    <property type="gene ID" value="Mhun_0060"/>
</dbReference>
<dbReference type="InterPro" id="IPR052016">
    <property type="entry name" value="Bact_Sigma-Reg"/>
</dbReference>
<dbReference type="eggNOG" id="arCOG02362">
    <property type="taxonomic scope" value="Archaea"/>
</dbReference>
<comment type="subcellular location">
    <subcellularLocation>
        <location evidence="1">Cell membrane</location>
        <topology evidence="1">Multi-pass membrane protein</topology>
    </subcellularLocation>
</comment>
<dbReference type="SUPFAM" id="SSF103190">
    <property type="entry name" value="Sensory domain-like"/>
    <property type="match status" value="1"/>
</dbReference>
<reference evidence="11" key="1">
    <citation type="journal article" date="2016" name="Stand. Genomic Sci.">
        <title>Complete genome sequence of Methanospirillum hungatei type strain JF1.</title>
        <authorList>
            <person name="Gunsalus R.P."/>
            <person name="Cook L.E."/>
            <person name="Crable B."/>
            <person name="Rohlin L."/>
            <person name="McDonald E."/>
            <person name="Mouttaki H."/>
            <person name="Sieber J.R."/>
            <person name="Poweleit N."/>
            <person name="Zhou H."/>
            <person name="Lapidus A.L."/>
            <person name="Daligault H.E."/>
            <person name="Land M."/>
            <person name="Gilna P."/>
            <person name="Ivanova N."/>
            <person name="Kyrpides N."/>
            <person name="Culley D.E."/>
            <person name="McInerney M.J."/>
        </authorList>
    </citation>
    <scope>NUCLEOTIDE SEQUENCE [LARGE SCALE GENOMIC DNA]</scope>
    <source>
        <strain evidence="11">ATCC 27890 / DSM 864 / NBRC 100397 / JF-1</strain>
    </source>
</reference>
<gene>
    <name evidence="10" type="ordered locus">Mhun_0060</name>
</gene>
<dbReference type="InterPro" id="IPR003660">
    <property type="entry name" value="HAMP_dom"/>
</dbReference>
<sequence length="706" mass="77893">MKRMRIGVAGKLLLIMVLLTSLIFIIIGGISWIVMGNLGAYATQSSLALGEQAIGESTTALEEDAEIYLLRLVKDQAEITDMVFERIISEMNVLNDYGKVMIKENNVTPVTWYTRDIKPAKPGETGIIHLSPGVTAEHVLDEIMALSSFQPVFNTLFHADNRLTALYVTSSSGITFIFPWTPRVDPTFEPRSRSWFLEAVNSSQFVWSDPYVDVLGNGLTITCSKAVHSPDKTRTWVIGSDITIETINYRIITTQLGEDGYAFLINQRGDILSRPGLSAGETRWDKSYETENLLQSTNEDLRKVAEEMTRGLSGVSRCRFAEGDKYIAYAPVKSVGWSIGLVVPVEQVIGPAHITGSVIRLASEETHSHITEQMSFLQKILITSFFLLFIGVTGIAIFFSKIITGPVMILSEGARRIGNGDLQTPVEIHTGDEFEELAGAFNRMTNDLRNYIVELRRTTAEKERFTRELEIAQGIQQSFLPDNVPDIPGMELAVFSSPALEVGGDFYDFIPVGDDQWGLVIADVSGKGVPAALFMALSRTLIRVSATWKSSPASAITEANTLICRDSKASMFVTLFYLVIDSKKRQITYVNAGHNPPLMLTGGDQSDITLLKAEGIALGIIDDIDLASVTVDLKKGDMVALYTDGITEAMNKDGEEYGIERFTEVLMQNRDLDLSALINAIKTSIKEFTKDAPQSDDITLILFRAV</sequence>
<dbReference type="InterPro" id="IPR033479">
    <property type="entry name" value="dCache_1"/>
</dbReference>
<keyword evidence="4" id="KW-0378">Hydrolase</keyword>
<dbReference type="PANTHER" id="PTHR43156:SF2">
    <property type="entry name" value="STAGE II SPORULATION PROTEIN E"/>
    <property type="match status" value="1"/>
</dbReference>